<evidence type="ECO:0000256" key="3">
    <source>
        <dbReference type="ARBA" id="ARBA00023082"/>
    </source>
</evidence>
<feature type="domain" description="RNA polymerase sigma-70 region 2" evidence="7">
    <location>
        <begin position="25"/>
        <end position="89"/>
    </location>
</feature>
<dbReference type="GO" id="GO:0003677">
    <property type="term" value="F:DNA binding"/>
    <property type="evidence" value="ECO:0007669"/>
    <property type="project" value="UniProtKB-KW"/>
</dbReference>
<dbReference type="InterPro" id="IPR039425">
    <property type="entry name" value="RNA_pol_sigma-70-like"/>
</dbReference>
<feature type="domain" description="RNA polymerase sigma factor 70 region 4 type 2" evidence="8">
    <location>
        <begin position="131"/>
        <end position="179"/>
    </location>
</feature>
<protein>
    <submittedName>
        <fullName evidence="9">DNA-directed RNA polymerase sigma-70 factor</fullName>
    </submittedName>
</protein>
<dbReference type="KEGG" id="mmas:MYMAC_001383"/>
<keyword evidence="9" id="KW-0240">DNA-directed RNA polymerase</keyword>
<dbReference type="InterPro" id="IPR013325">
    <property type="entry name" value="RNA_pol_sigma_r2"/>
</dbReference>
<evidence type="ECO:0000313" key="10">
    <source>
        <dbReference type="Proteomes" id="UP000217343"/>
    </source>
</evidence>
<evidence type="ECO:0000313" key="9">
    <source>
        <dbReference type="EMBL" id="ATB45798.1"/>
    </source>
</evidence>
<dbReference type="SUPFAM" id="SSF88659">
    <property type="entry name" value="Sigma3 and sigma4 domains of RNA polymerase sigma factors"/>
    <property type="match status" value="1"/>
</dbReference>
<dbReference type="InterPro" id="IPR036388">
    <property type="entry name" value="WH-like_DNA-bd_sf"/>
</dbReference>
<evidence type="ECO:0000256" key="4">
    <source>
        <dbReference type="ARBA" id="ARBA00023125"/>
    </source>
</evidence>
<dbReference type="AlphaFoldDB" id="A0A250JQ58"/>
<feature type="compositionally biased region" description="Basic and acidic residues" evidence="6">
    <location>
        <begin position="107"/>
        <end position="122"/>
    </location>
</feature>
<evidence type="ECO:0000256" key="6">
    <source>
        <dbReference type="SAM" id="MobiDB-lite"/>
    </source>
</evidence>
<gene>
    <name evidence="9" type="ORF">MYMAC_001383</name>
</gene>
<dbReference type="NCBIfam" id="TIGR02937">
    <property type="entry name" value="sigma70-ECF"/>
    <property type="match status" value="1"/>
</dbReference>
<accession>A0A250JQ58</accession>
<dbReference type="Proteomes" id="UP000217343">
    <property type="component" value="Chromosome"/>
</dbReference>
<feature type="region of interest" description="Disordered" evidence="6">
    <location>
        <begin position="93"/>
        <end position="122"/>
    </location>
</feature>
<dbReference type="OrthoDB" id="9780326at2"/>
<dbReference type="SUPFAM" id="SSF88946">
    <property type="entry name" value="Sigma2 domain of RNA polymerase sigma factors"/>
    <property type="match status" value="1"/>
</dbReference>
<dbReference type="Gene3D" id="1.10.10.10">
    <property type="entry name" value="Winged helix-like DNA-binding domain superfamily/Winged helix DNA-binding domain"/>
    <property type="match status" value="1"/>
</dbReference>
<sequence length="201" mass="22536">MDDADSDAQAMLRVAAGDRRAFARLFDRHHASVARFAFRFVGNRERAEELTQDIFVKLYRNARAYQPTARFKTFLFRVATNHCLNEVRRGEYRTPRASAAAPDGDDRDGWDREGPQGDRPDAALEGRELERAVGEALADMSARERAAFTMCRFEGMAYRDIADALEASESAVKSLIHRATLAVARRIEALQTGTVPARSRA</sequence>
<dbReference type="GO" id="GO:0006352">
    <property type="term" value="P:DNA-templated transcription initiation"/>
    <property type="evidence" value="ECO:0007669"/>
    <property type="project" value="InterPro"/>
</dbReference>
<dbReference type="Pfam" id="PF08281">
    <property type="entry name" value="Sigma70_r4_2"/>
    <property type="match status" value="1"/>
</dbReference>
<dbReference type="InterPro" id="IPR013324">
    <property type="entry name" value="RNA_pol_sigma_r3/r4-like"/>
</dbReference>
<keyword evidence="3" id="KW-0731">Sigma factor</keyword>
<evidence type="ECO:0000256" key="2">
    <source>
        <dbReference type="ARBA" id="ARBA00023015"/>
    </source>
</evidence>
<reference evidence="9 10" key="1">
    <citation type="submission" date="2017-06" db="EMBL/GenBank/DDBJ databases">
        <title>Sequencing and comparative analysis of myxobacterial genomes.</title>
        <authorList>
            <person name="Rupp O."/>
            <person name="Goesmann A."/>
            <person name="Sogaard-Andersen L."/>
        </authorList>
    </citation>
    <scope>NUCLEOTIDE SEQUENCE [LARGE SCALE GENOMIC DNA]</scope>
    <source>
        <strain evidence="9 10">DSM 14697</strain>
    </source>
</reference>
<name>A0A250JQ58_9BACT</name>
<dbReference type="PANTHER" id="PTHR43133">
    <property type="entry name" value="RNA POLYMERASE ECF-TYPE SIGMA FACTO"/>
    <property type="match status" value="1"/>
</dbReference>
<dbReference type="Pfam" id="PF04542">
    <property type="entry name" value="Sigma70_r2"/>
    <property type="match status" value="1"/>
</dbReference>
<evidence type="ECO:0000259" key="8">
    <source>
        <dbReference type="Pfam" id="PF08281"/>
    </source>
</evidence>
<dbReference type="PANTHER" id="PTHR43133:SF8">
    <property type="entry name" value="RNA POLYMERASE SIGMA FACTOR HI_1459-RELATED"/>
    <property type="match status" value="1"/>
</dbReference>
<keyword evidence="2" id="KW-0805">Transcription regulation</keyword>
<keyword evidence="4" id="KW-0238">DNA-binding</keyword>
<proteinExistence type="inferred from homology"/>
<dbReference type="Gene3D" id="1.10.1740.10">
    <property type="match status" value="1"/>
</dbReference>
<dbReference type="InterPro" id="IPR013249">
    <property type="entry name" value="RNA_pol_sigma70_r4_t2"/>
</dbReference>
<keyword evidence="5" id="KW-0804">Transcription</keyword>
<dbReference type="RefSeq" id="WP_013935468.1">
    <property type="nucleotide sequence ID" value="NZ_CP022203.1"/>
</dbReference>
<dbReference type="InterPro" id="IPR007627">
    <property type="entry name" value="RNA_pol_sigma70_r2"/>
</dbReference>
<evidence type="ECO:0000256" key="1">
    <source>
        <dbReference type="ARBA" id="ARBA00010641"/>
    </source>
</evidence>
<dbReference type="InterPro" id="IPR014284">
    <property type="entry name" value="RNA_pol_sigma-70_dom"/>
</dbReference>
<dbReference type="EMBL" id="CP022203">
    <property type="protein sequence ID" value="ATB45798.1"/>
    <property type="molecule type" value="Genomic_DNA"/>
</dbReference>
<dbReference type="CDD" id="cd06171">
    <property type="entry name" value="Sigma70_r4"/>
    <property type="match status" value="1"/>
</dbReference>
<keyword evidence="10" id="KW-1185">Reference proteome</keyword>
<evidence type="ECO:0000256" key="5">
    <source>
        <dbReference type="ARBA" id="ARBA00023163"/>
    </source>
</evidence>
<evidence type="ECO:0000259" key="7">
    <source>
        <dbReference type="Pfam" id="PF04542"/>
    </source>
</evidence>
<comment type="similarity">
    <text evidence="1">Belongs to the sigma-70 factor family. ECF subfamily.</text>
</comment>
<dbReference type="GO" id="GO:0016987">
    <property type="term" value="F:sigma factor activity"/>
    <property type="evidence" value="ECO:0007669"/>
    <property type="project" value="UniProtKB-KW"/>
</dbReference>
<organism evidence="9 10">
    <name type="scientific">Corallococcus macrosporus DSM 14697</name>
    <dbReference type="NCBI Taxonomy" id="1189310"/>
    <lineage>
        <taxon>Bacteria</taxon>
        <taxon>Pseudomonadati</taxon>
        <taxon>Myxococcota</taxon>
        <taxon>Myxococcia</taxon>
        <taxon>Myxococcales</taxon>
        <taxon>Cystobacterineae</taxon>
        <taxon>Myxococcaceae</taxon>
        <taxon>Corallococcus</taxon>
    </lineage>
</organism>
<dbReference type="GO" id="GO:0000428">
    <property type="term" value="C:DNA-directed RNA polymerase complex"/>
    <property type="evidence" value="ECO:0007669"/>
    <property type="project" value="UniProtKB-KW"/>
</dbReference>